<sequence length="328" mass="37816">MNWIDLAVIEGRCNYVEDAIEVYWPGTSITFNIKGESLKLQMSDDVGESEYLVLVNGIEDHQFIVDKDTTYTVWKSSKVEEATITLHRLNDFSKGTTKITLAELNGDLLEGYRKQKVITYYGNSITVGYANKDTTGNDNPLYTNNYYAYSSLTSRRLSAEQFVIARSGIGVMASWGDYIMPQIYNRVNPKDATTKWDFNKDKTNLVVINLLQNDAWLRNYPDLEQSLKWFGRQQVTDQDVVKAYQNFILNIRKSHPNASIICVLGCMDIVKEEYNYKSIVDQAVSEIKDERIYRLDFPYLASNAHPDIQMHKEMSDILVDYIKEHQLL</sequence>
<dbReference type="Gene3D" id="2.60.120.260">
    <property type="entry name" value="Galactose-binding domain-like"/>
    <property type="match status" value="1"/>
</dbReference>
<dbReference type="EMBL" id="CP076133">
    <property type="protein sequence ID" value="QWG04640.1"/>
    <property type="molecule type" value="Genomic_DNA"/>
</dbReference>
<dbReference type="PANTHER" id="PTHR37834:SF2">
    <property type="entry name" value="ESTERASE, SGNH HYDROLASE-TYPE"/>
    <property type="match status" value="1"/>
</dbReference>
<evidence type="ECO:0000259" key="1">
    <source>
        <dbReference type="Pfam" id="PF17996"/>
    </source>
</evidence>
<feature type="domain" description="Carbohydrate esterase 2 N-terminal" evidence="1">
    <location>
        <begin position="10"/>
        <end position="105"/>
    </location>
</feature>
<organism evidence="2 3">
    <name type="scientific">Flammeovirga yaeyamensis</name>
    <dbReference type="NCBI Taxonomy" id="367791"/>
    <lineage>
        <taxon>Bacteria</taxon>
        <taxon>Pseudomonadati</taxon>
        <taxon>Bacteroidota</taxon>
        <taxon>Cytophagia</taxon>
        <taxon>Cytophagales</taxon>
        <taxon>Flammeovirgaceae</taxon>
        <taxon>Flammeovirga</taxon>
    </lineage>
</organism>
<dbReference type="InterPro" id="IPR036514">
    <property type="entry name" value="SGNH_hydro_sf"/>
</dbReference>
<dbReference type="PANTHER" id="PTHR37834">
    <property type="entry name" value="GDSL-LIKE LIPASE/ACYLHYDROLASE DOMAIN PROTEIN (AFU_ORTHOLOGUE AFUA_2G00620)"/>
    <property type="match status" value="1"/>
</dbReference>
<dbReference type="KEGG" id="fya:KMW28_27460"/>
<evidence type="ECO:0000313" key="2">
    <source>
        <dbReference type="EMBL" id="QWG04640.1"/>
    </source>
</evidence>
<keyword evidence="3" id="KW-1185">Reference proteome</keyword>
<dbReference type="RefSeq" id="WP_169665529.1">
    <property type="nucleotide sequence ID" value="NZ_CP076133.1"/>
</dbReference>
<dbReference type="AlphaFoldDB" id="A0AAX1NDZ1"/>
<dbReference type="Gene3D" id="3.40.50.1110">
    <property type="entry name" value="SGNH hydrolase"/>
    <property type="match status" value="1"/>
</dbReference>
<dbReference type="GO" id="GO:0016788">
    <property type="term" value="F:hydrolase activity, acting on ester bonds"/>
    <property type="evidence" value="ECO:0007669"/>
    <property type="project" value="UniProtKB-ARBA"/>
</dbReference>
<protein>
    <recommendedName>
        <fullName evidence="1">Carbohydrate esterase 2 N-terminal domain-containing protein</fullName>
    </recommendedName>
</protein>
<dbReference type="InterPro" id="IPR040794">
    <property type="entry name" value="CE2_N"/>
</dbReference>
<accession>A0AAX1NDZ1</accession>
<proteinExistence type="predicted"/>
<reference evidence="2 3" key="1">
    <citation type="submission" date="2021-05" db="EMBL/GenBank/DDBJ databases">
        <title>Comparative genomic studies on the polysaccharide-degrading batcterial strains of the Flammeovirga genus.</title>
        <authorList>
            <person name="Zewei F."/>
            <person name="Zheng Z."/>
            <person name="Yu L."/>
            <person name="Ruyue G."/>
            <person name="Yanhong M."/>
            <person name="Yuanyuan C."/>
            <person name="Jingyan G."/>
            <person name="Wenjun H."/>
        </authorList>
    </citation>
    <scope>NUCLEOTIDE SEQUENCE [LARGE SCALE GENOMIC DNA]</scope>
    <source>
        <strain evidence="2 3">NBRC:100898</strain>
    </source>
</reference>
<dbReference type="Pfam" id="PF17996">
    <property type="entry name" value="CE2_N"/>
    <property type="match status" value="1"/>
</dbReference>
<dbReference type="InterPro" id="IPR052762">
    <property type="entry name" value="PCW_deacetylase/CE"/>
</dbReference>
<gene>
    <name evidence="2" type="ORF">KMW28_27460</name>
</gene>
<evidence type="ECO:0000313" key="3">
    <source>
        <dbReference type="Proteomes" id="UP000678679"/>
    </source>
</evidence>
<dbReference type="SUPFAM" id="SSF52266">
    <property type="entry name" value="SGNH hydrolase"/>
    <property type="match status" value="1"/>
</dbReference>
<dbReference type="Proteomes" id="UP000678679">
    <property type="component" value="Chromosome 2"/>
</dbReference>
<name>A0AAX1NDZ1_9BACT</name>